<feature type="region of interest" description="Disordered" evidence="1">
    <location>
        <begin position="214"/>
        <end position="695"/>
    </location>
</feature>
<dbReference type="Gene3D" id="3.40.50.150">
    <property type="entry name" value="Vaccinia Virus protein VP39"/>
    <property type="match status" value="1"/>
</dbReference>
<evidence type="ECO:0000313" key="2">
    <source>
        <dbReference type="EMBL" id="KAF2663699.1"/>
    </source>
</evidence>
<dbReference type="OrthoDB" id="5382952at2759"/>
<feature type="compositionally biased region" description="Low complexity" evidence="1">
    <location>
        <begin position="539"/>
        <end position="557"/>
    </location>
</feature>
<feature type="compositionally biased region" description="Polar residues" evidence="1">
    <location>
        <begin position="273"/>
        <end position="298"/>
    </location>
</feature>
<feature type="compositionally biased region" description="Polar residues" evidence="1">
    <location>
        <begin position="221"/>
        <end position="251"/>
    </location>
</feature>
<feature type="region of interest" description="Disordered" evidence="1">
    <location>
        <begin position="1160"/>
        <end position="1186"/>
    </location>
</feature>
<proteinExistence type="predicted"/>
<feature type="compositionally biased region" description="Polar residues" evidence="1">
    <location>
        <begin position="563"/>
        <end position="580"/>
    </location>
</feature>
<feature type="region of interest" description="Disordered" evidence="1">
    <location>
        <begin position="1409"/>
        <end position="1430"/>
    </location>
</feature>
<feature type="compositionally biased region" description="Basic and acidic residues" evidence="1">
    <location>
        <begin position="603"/>
        <end position="618"/>
    </location>
</feature>
<feature type="compositionally biased region" description="Pro residues" evidence="1">
    <location>
        <begin position="448"/>
        <end position="460"/>
    </location>
</feature>
<organism evidence="2 3">
    <name type="scientific">Microthyrium microscopicum</name>
    <dbReference type="NCBI Taxonomy" id="703497"/>
    <lineage>
        <taxon>Eukaryota</taxon>
        <taxon>Fungi</taxon>
        <taxon>Dikarya</taxon>
        <taxon>Ascomycota</taxon>
        <taxon>Pezizomycotina</taxon>
        <taxon>Dothideomycetes</taxon>
        <taxon>Dothideomycetes incertae sedis</taxon>
        <taxon>Microthyriales</taxon>
        <taxon>Microthyriaceae</taxon>
        <taxon>Microthyrium</taxon>
    </lineage>
</organism>
<evidence type="ECO:0000256" key="1">
    <source>
        <dbReference type="SAM" id="MobiDB-lite"/>
    </source>
</evidence>
<feature type="compositionally biased region" description="Polar residues" evidence="1">
    <location>
        <begin position="406"/>
        <end position="416"/>
    </location>
</feature>
<feature type="region of interest" description="Disordered" evidence="1">
    <location>
        <begin position="886"/>
        <end position="958"/>
    </location>
</feature>
<feature type="compositionally biased region" description="Polar residues" evidence="1">
    <location>
        <begin position="927"/>
        <end position="945"/>
    </location>
</feature>
<dbReference type="Proteomes" id="UP000799302">
    <property type="component" value="Unassembled WGS sequence"/>
</dbReference>
<keyword evidence="3" id="KW-1185">Reference proteome</keyword>
<evidence type="ECO:0008006" key="4">
    <source>
        <dbReference type="Google" id="ProtNLM"/>
    </source>
</evidence>
<feature type="region of interest" description="Disordered" evidence="1">
    <location>
        <begin position="1"/>
        <end position="169"/>
    </location>
</feature>
<protein>
    <recommendedName>
        <fullName evidence="4">Methyltransferase type 11 domain-containing protein</fullName>
    </recommendedName>
</protein>
<feature type="compositionally biased region" description="Low complexity" evidence="1">
    <location>
        <begin position="651"/>
        <end position="662"/>
    </location>
</feature>
<dbReference type="EMBL" id="MU004244">
    <property type="protein sequence ID" value="KAF2663699.1"/>
    <property type="molecule type" value="Genomic_DNA"/>
</dbReference>
<feature type="compositionally biased region" description="Low complexity" evidence="1">
    <location>
        <begin position="1411"/>
        <end position="1425"/>
    </location>
</feature>
<reference evidence="2" key="1">
    <citation type="journal article" date="2020" name="Stud. Mycol.">
        <title>101 Dothideomycetes genomes: a test case for predicting lifestyles and emergence of pathogens.</title>
        <authorList>
            <person name="Haridas S."/>
            <person name="Albert R."/>
            <person name="Binder M."/>
            <person name="Bloem J."/>
            <person name="Labutti K."/>
            <person name="Salamov A."/>
            <person name="Andreopoulos B."/>
            <person name="Baker S."/>
            <person name="Barry K."/>
            <person name="Bills G."/>
            <person name="Bluhm B."/>
            <person name="Cannon C."/>
            <person name="Castanera R."/>
            <person name="Culley D."/>
            <person name="Daum C."/>
            <person name="Ezra D."/>
            <person name="Gonzalez J."/>
            <person name="Henrissat B."/>
            <person name="Kuo A."/>
            <person name="Liang C."/>
            <person name="Lipzen A."/>
            <person name="Lutzoni F."/>
            <person name="Magnuson J."/>
            <person name="Mondo S."/>
            <person name="Nolan M."/>
            <person name="Ohm R."/>
            <person name="Pangilinan J."/>
            <person name="Park H.-J."/>
            <person name="Ramirez L."/>
            <person name="Alfaro M."/>
            <person name="Sun H."/>
            <person name="Tritt A."/>
            <person name="Yoshinaga Y."/>
            <person name="Zwiers L.-H."/>
            <person name="Turgeon B."/>
            <person name="Goodwin S."/>
            <person name="Spatafora J."/>
            <person name="Crous P."/>
            <person name="Grigoriev I."/>
        </authorList>
    </citation>
    <scope>NUCLEOTIDE SEQUENCE</scope>
    <source>
        <strain evidence="2">CBS 115976</strain>
    </source>
</reference>
<name>A0A6A6TUE8_9PEZI</name>
<dbReference type="SUPFAM" id="SSF53335">
    <property type="entry name" value="S-adenosyl-L-methionine-dependent methyltransferases"/>
    <property type="match status" value="1"/>
</dbReference>
<dbReference type="InterPro" id="IPR029063">
    <property type="entry name" value="SAM-dependent_MTases_sf"/>
</dbReference>
<feature type="compositionally biased region" description="Polar residues" evidence="1">
    <location>
        <begin position="123"/>
        <end position="139"/>
    </location>
</feature>
<feature type="compositionally biased region" description="Basic and acidic residues" evidence="1">
    <location>
        <begin position="314"/>
        <end position="325"/>
    </location>
</feature>
<evidence type="ECO:0000313" key="3">
    <source>
        <dbReference type="Proteomes" id="UP000799302"/>
    </source>
</evidence>
<feature type="compositionally biased region" description="Low complexity" evidence="1">
    <location>
        <begin position="15"/>
        <end position="30"/>
    </location>
</feature>
<feature type="compositionally biased region" description="Basic and acidic residues" evidence="1">
    <location>
        <begin position="420"/>
        <end position="429"/>
    </location>
</feature>
<accession>A0A6A6TUE8</accession>
<gene>
    <name evidence="2" type="ORF">BT63DRAFT_110073</name>
</gene>
<sequence length="1520" mass="165223">MASQIPGPGFVTGPSRLGQQSQRSISSSRLPSRKPVPDPKIPKPTLLTKRKPVSKEPQKSSVPRTAPTKREPPAPRPVIGNGRGFVGTSMPPPSSFRQDFHDSDGNMQPPIKVALFEPARTPSLVSGSSAASTADSPRSNIIKRKDIFARGARNSPDSTSSEERRRLEAAQDEDMYADAVFGISLPPTQSLLAAKSPDDAIINLDRFITQPPLITHDLPPSASQYTLSASPSTHYSPGPFSISSTPTSASCYSPGVISTGPRPSLNIPREDSYSSVRPTSSRKVTNESFASTKESSTLAPVRQSSSSSGSTVRAGEDGGKLRSPERNQTTSPRNRLIRPKPRLTAPTESQTGRRSPTRHPKVLPTRPPEFAHLEKASPVKRVLTQRPQRPSRDGTPEINFKEASPVIQSNLMSLPSSFHRRQDSAESRKGSIGSGSSAEVKSRFGIPRKPPSRNPSPSPVSPAMVQPIARAATPELTSENEKQHKTKASPNPERSQSRFGFFKRSKTEPPPPAAPKDKRLRKGPVAGTGHEGYGKFGTRGRSGSTTSGNTSVGRSSSADSGPRNVTQPSSRKNSVGSTGSDVDDFLAERINPITLRGTGSVSHGDRKVSGNPDQRTDRANAVNSSTVNPARPSAIDKATGSRPLLPSPNIDSVSESVDSGESTRNGSASTLEQKDHRFGLSRLASKRASRHSMVETKPATELQEQLFSNYHFPTHPVIDPLDRKLSEFSAPVRMLSTSSAALGPNRADTQPKVAAKSTRKWNFLWANKAATKKDETAMDTAGFSGHKSAAPRMVPHYAIGDTPDNIDDFDLEKIMQEAEDINERSPINLDDVEDSQLVPRHGNSILLPEPPPFIPEFALHTRSESPRVALQTPVVELERDFPEPALPQVTMESPPLHAEVPNSRPSRLPQVGRIPRVVSKRERQKKPSISSFSRPFDSTQPSPAIQSPRLEDDSMDGDTFNNAHFTPADFQYSRPLLPTTMLYTASPESFHGPVPFLEYPRKNSGLSNVSSSPGQMALGGPTLVPSPRAPSGFDDVWSEYDDLIDLLAPQTPKTPHTGSSFGAPFQYSSLASPVEARYADMPSPHHMSIPSVPYIMRQMRAASVRESQVLTPYANTATPNSIVSVSDFLATYGDRAAGMMDTLASMTSAANTPRIGLSTLEENSENSSVTPQPVVSAAEAPRSRKARDSVSMQLVEAQHMGFETMANLRFSALMTSKWLSFGRVLFSPAHFEMKNAREDRILVIDGLGKDWSFYIALNYSNAMVYNIGTEATDSATTKTGSLESPSNHRHIQHPSLNAPFPFPKGFFAAVVFRFPIVTSDSAYRFAISECKRVLRPGGHLEISVLDMDMLNMGNHARRALRSLKERINAVDSSTSLKSISDTMQRMLGRRGFENLNRCFVGVPAAGSLPNASEGSSQQSPASGSPVTNAFKRQTMPSFGDLLRDQSVSGDDGITQMVGRVARWWYSRCYESLVLADGDMTQSIWADDNLLKECEMRGTSIRLMVCHAQKPDCPVRRTISV</sequence>
<feature type="compositionally biased region" description="Polar residues" evidence="1">
    <location>
        <begin position="488"/>
        <end position="498"/>
    </location>
</feature>